<evidence type="ECO:0000259" key="6">
    <source>
        <dbReference type="Pfam" id="PF04932"/>
    </source>
</evidence>
<feature type="transmembrane region" description="Helical" evidence="5">
    <location>
        <begin position="88"/>
        <end position="107"/>
    </location>
</feature>
<evidence type="ECO:0000256" key="4">
    <source>
        <dbReference type="ARBA" id="ARBA00023136"/>
    </source>
</evidence>
<feature type="transmembrane region" description="Helical" evidence="5">
    <location>
        <begin position="178"/>
        <end position="195"/>
    </location>
</feature>
<feature type="transmembrane region" description="Helical" evidence="5">
    <location>
        <begin position="152"/>
        <end position="171"/>
    </location>
</feature>
<feature type="transmembrane region" description="Helical" evidence="5">
    <location>
        <begin position="394"/>
        <end position="412"/>
    </location>
</feature>
<name>A0A6J6QHT7_9ZZZZ</name>
<comment type="subcellular location">
    <subcellularLocation>
        <location evidence="1">Membrane</location>
        <topology evidence="1">Multi-pass membrane protein</topology>
    </subcellularLocation>
</comment>
<feature type="transmembrane region" description="Helical" evidence="5">
    <location>
        <begin position="442"/>
        <end position="458"/>
    </location>
</feature>
<dbReference type="InterPro" id="IPR011990">
    <property type="entry name" value="TPR-like_helical_dom_sf"/>
</dbReference>
<keyword evidence="4 5" id="KW-0472">Membrane</keyword>
<evidence type="ECO:0000256" key="1">
    <source>
        <dbReference type="ARBA" id="ARBA00004141"/>
    </source>
</evidence>
<feature type="transmembrane region" description="Helical" evidence="5">
    <location>
        <begin position="470"/>
        <end position="489"/>
    </location>
</feature>
<feature type="transmembrane region" description="Helical" evidence="5">
    <location>
        <begin position="114"/>
        <end position="132"/>
    </location>
</feature>
<feature type="transmembrane region" description="Helical" evidence="5">
    <location>
        <begin position="36"/>
        <end position="53"/>
    </location>
</feature>
<dbReference type="SUPFAM" id="SSF48452">
    <property type="entry name" value="TPR-like"/>
    <property type="match status" value="1"/>
</dbReference>
<evidence type="ECO:0000256" key="5">
    <source>
        <dbReference type="SAM" id="Phobius"/>
    </source>
</evidence>
<feature type="domain" description="O-antigen ligase-related" evidence="6">
    <location>
        <begin position="258"/>
        <end position="401"/>
    </location>
</feature>
<evidence type="ECO:0000313" key="7">
    <source>
        <dbReference type="EMBL" id="CAB4710847.1"/>
    </source>
</evidence>
<feature type="transmembrane region" description="Helical" evidence="5">
    <location>
        <begin position="227"/>
        <end position="246"/>
    </location>
</feature>
<dbReference type="InterPro" id="IPR051533">
    <property type="entry name" value="WaaL-like"/>
</dbReference>
<dbReference type="AlphaFoldDB" id="A0A6J6QHT7"/>
<accession>A0A6J6QHT7</accession>
<dbReference type="InterPro" id="IPR007016">
    <property type="entry name" value="O-antigen_ligase-rel_domated"/>
</dbReference>
<dbReference type="GO" id="GO:0016020">
    <property type="term" value="C:membrane"/>
    <property type="evidence" value="ECO:0007669"/>
    <property type="project" value="UniProtKB-SubCell"/>
</dbReference>
<feature type="transmembrane region" description="Helical" evidence="5">
    <location>
        <begin position="290"/>
        <end position="314"/>
    </location>
</feature>
<keyword evidence="2 5" id="KW-0812">Transmembrane</keyword>
<gene>
    <name evidence="7" type="ORF">UFOPK2399_01988</name>
</gene>
<feature type="transmembrane region" description="Helical" evidence="5">
    <location>
        <begin position="201"/>
        <end position="220"/>
    </location>
</feature>
<feature type="transmembrane region" description="Helical" evidence="5">
    <location>
        <begin position="60"/>
        <end position="82"/>
    </location>
</feature>
<dbReference type="PANTHER" id="PTHR37422:SF13">
    <property type="entry name" value="LIPOPOLYSACCHARIDE BIOSYNTHESIS PROTEIN PA4999-RELATED"/>
    <property type="match status" value="1"/>
</dbReference>
<protein>
    <submittedName>
        <fullName evidence="7">Unannotated protein</fullName>
    </submittedName>
</protein>
<dbReference type="EMBL" id="CAEZXP010000011">
    <property type="protein sequence ID" value="CAB4710847.1"/>
    <property type="molecule type" value="Genomic_DNA"/>
</dbReference>
<dbReference type="PANTHER" id="PTHR37422">
    <property type="entry name" value="TEICHURONIC ACID BIOSYNTHESIS PROTEIN TUAE"/>
    <property type="match status" value="1"/>
</dbReference>
<feature type="transmembrane region" description="Helical" evidence="5">
    <location>
        <begin position="258"/>
        <end position="278"/>
    </location>
</feature>
<dbReference type="Pfam" id="PF04932">
    <property type="entry name" value="Wzy_C"/>
    <property type="match status" value="1"/>
</dbReference>
<evidence type="ECO:0000256" key="3">
    <source>
        <dbReference type="ARBA" id="ARBA00022989"/>
    </source>
</evidence>
<sequence>MRTVQDRYAFVGVALPLSVLVAAGALFFGGGSSGSALPWLTLAVVVTLVVLVVREGVPAGLWKVAPIVLLGVWSALSITWSVDPARTWTYANRSLLYAAVALLGMYLAGQERRVAYALAGLLGAVCVWALAGKVFAGLVPDYARVARLREPVGYWNGLALAADIALPLALWVARSRRLLGMALAFGWLVALALTYSRGGVAIALVVLVLYAALGGGWWFTISTLLPAAIPAGVVVALAFVLPGVTSDGQTSHTRARDGALFGLVLVVGLIATIALARLRLASPGARIRGAAAIGGVVLAVAAAGVVVTHAGGWWSSFTSTQVTEVGNGGSRFGDTSSNHRYAWWTQAFDAWQEHPVVGTGAGTFAVTNLRYRTSYLDQAVEPHNLPVQFLSETGIVGAALVLLTALFFHVGIGARRDGVKLALGLALPAFALHALVDIDWDFVALCVPIHLIAGMLAASPTRRRVGGGAALAVGGVALLLSLSAFSVWLGDRYAGRASEALGTPAHAISLARTARSFDPLSIDPILTQAVAAWSGGQNDLARSYYLAAVDVQPHSAEAWYRLGWFDLHVRHCPRAALPELDRFTALDPQNRNNVEYDAALALVNSGTPGC</sequence>
<organism evidence="7">
    <name type="scientific">freshwater metagenome</name>
    <dbReference type="NCBI Taxonomy" id="449393"/>
    <lineage>
        <taxon>unclassified sequences</taxon>
        <taxon>metagenomes</taxon>
        <taxon>ecological metagenomes</taxon>
    </lineage>
</organism>
<keyword evidence="3 5" id="KW-1133">Transmembrane helix</keyword>
<reference evidence="7" key="1">
    <citation type="submission" date="2020-05" db="EMBL/GenBank/DDBJ databases">
        <authorList>
            <person name="Chiriac C."/>
            <person name="Salcher M."/>
            <person name="Ghai R."/>
            <person name="Kavagutti S V."/>
        </authorList>
    </citation>
    <scope>NUCLEOTIDE SEQUENCE</scope>
</reference>
<dbReference type="Gene3D" id="1.25.40.10">
    <property type="entry name" value="Tetratricopeptide repeat domain"/>
    <property type="match status" value="1"/>
</dbReference>
<feature type="transmembrane region" description="Helical" evidence="5">
    <location>
        <begin position="419"/>
        <end position="436"/>
    </location>
</feature>
<feature type="transmembrane region" description="Helical" evidence="5">
    <location>
        <begin position="7"/>
        <end position="30"/>
    </location>
</feature>
<evidence type="ECO:0000256" key="2">
    <source>
        <dbReference type="ARBA" id="ARBA00022692"/>
    </source>
</evidence>
<proteinExistence type="predicted"/>